<protein>
    <recommendedName>
        <fullName evidence="5">Pathway-specific nitrogen regulator</fullName>
    </recommendedName>
</protein>
<evidence type="ECO:0008006" key="5">
    <source>
        <dbReference type="Google" id="ProtNLM"/>
    </source>
</evidence>
<evidence type="ECO:0000313" key="4">
    <source>
        <dbReference type="Proteomes" id="UP000785200"/>
    </source>
</evidence>
<feature type="region of interest" description="Disordered" evidence="2">
    <location>
        <begin position="1"/>
        <end position="93"/>
    </location>
</feature>
<sequence length="789" mass="88330">MPKTPPPPAFQIHVDPSCLTDTTKSEMAPAERVVSDQTVVHHDSWSEEDAPVIEEKPADGAAVEDVENPEQQHPEEDLSDEESSHNARERQIDRIEAQIQAAARAVVASIEKDHYDGHKDSILDMQTDKSYEQEGSQMTYDEGTELTYGDGTELTYDGTETSYEPHSEHEEEEAAGDSSSHHDGDIDDDDVFSRDSGHSARSSLNSIHDLSSADEVQSKELTSPKVGEEAIHSSPAAEDDDTISRIPSSSSYVPRDATPATPSKVLSRPPFRTPSSVRALQMSSPTPSIFSSPRSSKRHLPTVSRIGTPTSFSHSPSKNRTPTRFKVKKEYPLVLLHVTVLPLTWNYSHVISSSELPDSLQRVKENWRLLQKKLGDTVLERGILLPHPQESYEILEERLLEALELPVRPRARILKCGHYMGPETPSSDEEGVAYFEGGEKLEGERKWCDICGRDVRFEGVDMAGREGEQKFRIKIYASNGLMRAGAWAACWREMERVDVEIEPFIESTLVSELEDFAAVAVVPDIREEEVDEFVDEDTGPGSEHNQHIEEHADDEVRAQQEEEMARALMEEEELRIRAQEEEDVRRKLQDDERMREVYGHEATVREQSRHRPLRSPSSSLLDDDSLPDLLLKAFKVAMRDKKNIAICVLSIIVLLLALRPGNTTLKHPQVIMTDSAPVRDIEIKTEAMPTQASLNKATAESAKVAEVLEKKRPAIRNSLTDEQPVMEVVEETWKTKPVAQKVEEHAPILDNSFADAAATYTEPLRETPSKELPLEAAIMGLLHDGARLE</sequence>
<keyword evidence="4" id="KW-1185">Reference proteome</keyword>
<name>A0A9P7AWN0_9HELO</name>
<accession>A0A9P7AWN0</accession>
<evidence type="ECO:0000256" key="1">
    <source>
        <dbReference type="SAM" id="Coils"/>
    </source>
</evidence>
<dbReference type="Proteomes" id="UP000785200">
    <property type="component" value="Unassembled WGS sequence"/>
</dbReference>
<feature type="region of interest" description="Disordered" evidence="2">
    <location>
        <begin position="600"/>
        <end position="620"/>
    </location>
</feature>
<comment type="caution">
    <text evidence="3">The sequence shown here is derived from an EMBL/GenBank/DDBJ whole genome shotgun (WGS) entry which is preliminary data.</text>
</comment>
<proteinExistence type="predicted"/>
<feature type="coiled-coil region" evidence="1">
    <location>
        <begin position="557"/>
        <end position="591"/>
    </location>
</feature>
<gene>
    <name evidence="3" type="ORF">D0Z07_4701</name>
</gene>
<feature type="compositionally biased region" description="Basic and acidic residues" evidence="2">
    <location>
        <begin position="113"/>
        <end position="132"/>
    </location>
</feature>
<dbReference type="EMBL" id="VNKQ01000009">
    <property type="protein sequence ID" value="KAG0648778.1"/>
    <property type="molecule type" value="Genomic_DNA"/>
</dbReference>
<dbReference type="AlphaFoldDB" id="A0A9P7AWN0"/>
<feature type="compositionally biased region" description="Polar residues" evidence="2">
    <location>
        <begin position="305"/>
        <end position="320"/>
    </location>
</feature>
<organism evidence="3 4">
    <name type="scientific">Hyphodiscus hymeniophilus</name>
    <dbReference type="NCBI Taxonomy" id="353542"/>
    <lineage>
        <taxon>Eukaryota</taxon>
        <taxon>Fungi</taxon>
        <taxon>Dikarya</taxon>
        <taxon>Ascomycota</taxon>
        <taxon>Pezizomycotina</taxon>
        <taxon>Leotiomycetes</taxon>
        <taxon>Helotiales</taxon>
        <taxon>Hyphodiscaceae</taxon>
        <taxon>Hyphodiscus</taxon>
    </lineage>
</organism>
<feature type="compositionally biased region" description="Polar residues" evidence="2">
    <location>
        <begin position="199"/>
        <end position="209"/>
    </location>
</feature>
<feature type="compositionally biased region" description="Basic and acidic residues" evidence="2">
    <location>
        <begin position="70"/>
        <end position="93"/>
    </location>
</feature>
<evidence type="ECO:0000256" key="2">
    <source>
        <dbReference type="SAM" id="MobiDB-lite"/>
    </source>
</evidence>
<feature type="compositionally biased region" description="Polar residues" evidence="2">
    <location>
        <begin position="273"/>
        <end position="294"/>
    </location>
</feature>
<feature type="region of interest" description="Disordered" evidence="2">
    <location>
        <begin position="113"/>
        <end position="322"/>
    </location>
</feature>
<keyword evidence="1" id="KW-0175">Coiled coil</keyword>
<dbReference type="OrthoDB" id="5369448at2759"/>
<evidence type="ECO:0000313" key="3">
    <source>
        <dbReference type="EMBL" id="KAG0648778.1"/>
    </source>
</evidence>
<reference evidence="3" key="1">
    <citation type="submission" date="2019-07" db="EMBL/GenBank/DDBJ databases">
        <title>Hyphodiscus hymeniophilus genome sequencing and assembly.</title>
        <authorList>
            <person name="Kramer G."/>
            <person name="Nodwell J."/>
        </authorList>
    </citation>
    <scope>NUCLEOTIDE SEQUENCE</scope>
    <source>
        <strain evidence="3">ATCC 34498</strain>
    </source>
</reference>
<feature type="compositionally biased region" description="Basic and acidic residues" evidence="2">
    <location>
        <begin position="600"/>
        <end position="609"/>
    </location>
</feature>